<gene>
    <name evidence="1" type="ORF">PUN28_001368</name>
</gene>
<dbReference type="Proteomes" id="UP001430953">
    <property type="component" value="Unassembled WGS sequence"/>
</dbReference>
<accession>A0AAW2H4P7</accession>
<organism evidence="1 2">
    <name type="scientific">Cardiocondyla obscurior</name>
    <dbReference type="NCBI Taxonomy" id="286306"/>
    <lineage>
        <taxon>Eukaryota</taxon>
        <taxon>Metazoa</taxon>
        <taxon>Ecdysozoa</taxon>
        <taxon>Arthropoda</taxon>
        <taxon>Hexapoda</taxon>
        <taxon>Insecta</taxon>
        <taxon>Pterygota</taxon>
        <taxon>Neoptera</taxon>
        <taxon>Endopterygota</taxon>
        <taxon>Hymenoptera</taxon>
        <taxon>Apocrita</taxon>
        <taxon>Aculeata</taxon>
        <taxon>Formicoidea</taxon>
        <taxon>Formicidae</taxon>
        <taxon>Myrmicinae</taxon>
        <taxon>Cardiocondyla</taxon>
    </lineage>
</organism>
<protein>
    <submittedName>
        <fullName evidence="1">Uncharacterized protein</fullName>
    </submittedName>
</protein>
<dbReference type="AlphaFoldDB" id="A0AAW2H4P7"/>
<name>A0AAW2H4P7_9HYME</name>
<dbReference type="EMBL" id="JADYXP020000001">
    <property type="protein sequence ID" value="KAL0134534.1"/>
    <property type="molecule type" value="Genomic_DNA"/>
</dbReference>
<keyword evidence="2" id="KW-1185">Reference proteome</keyword>
<proteinExistence type="predicted"/>
<evidence type="ECO:0000313" key="1">
    <source>
        <dbReference type="EMBL" id="KAL0134534.1"/>
    </source>
</evidence>
<reference evidence="1 2" key="1">
    <citation type="submission" date="2023-03" db="EMBL/GenBank/DDBJ databases">
        <title>High recombination rates correlate with genetic variation in Cardiocondyla obscurior ants.</title>
        <authorList>
            <person name="Errbii M."/>
        </authorList>
    </citation>
    <scope>NUCLEOTIDE SEQUENCE [LARGE SCALE GENOMIC DNA]</scope>
    <source>
        <strain evidence="1">Alpha-2009</strain>
        <tissue evidence="1">Whole body</tissue>
    </source>
</reference>
<sequence length="75" mass="9211">MEIRDIDDGREKWTFSLPRGRNKIRQRFLRGSFWMKGNRRDVETRKRGSPGSGYIITFFFFSQHNYYWLTTRQKS</sequence>
<comment type="caution">
    <text evidence="1">The sequence shown here is derived from an EMBL/GenBank/DDBJ whole genome shotgun (WGS) entry which is preliminary data.</text>
</comment>
<evidence type="ECO:0000313" key="2">
    <source>
        <dbReference type="Proteomes" id="UP001430953"/>
    </source>
</evidence>